<dbReference type="GO" id="GO:0016702">
    <property type="term" value="F:oxidoreductase activity, acting on single donors with incorporation of molecular oxygen, incorporation of two atoms of oxygen"/>
    <property type="evidence" value="ECO:0007669"/>
    <property type="project" value="UniProtKB-ARBA"/>
</dbReference>
<evidence type="ECO:0000313" key="2">
    <source>
        <dbReference type="EMBL" id="HIQ96634.1"/>
    </source>
</evidence>
<dbReference type="AlphaFoldDB" id="A0A9D1D2B0"/>
<organism evidence="2 3">
    <name type="scientific">Candidatus Limivivens merdigallinarum</name>
    <dbReference type="NCBI Taxonomy" id="2840859"/>
    <lineage>
        <taxon>Bacteria</taxon>
        <taxon>Bacillati</taxon>
        <taxon>Bacillota</taxon>
        <taxon>Clostridia</taxon>
        <taxon>Lachnospirales</taxon>
        <taxon>Lachnospiraceae</taxon>
        <taxon>Lachnospiraceae incertae sedis</taxon>
        <taxon>Candidatus Limivivens</taxon>
    </lineage>
</organism>
<dbReference type="Gene3D" id="3.40.830.10">
    <property type="entry name" value="LigB-like"/>
    <property type="match status" value="1"/>
</dbReference>
<dbReference type="Pfam" id="PF01871">
    <property type="entry name" value="AMMECR1"/>
    <property type="match status" value="1"/>
</dbReference>
<dbReference type="InterPro" id="IPR002733">
    <property type="entry name" value="AMMECR1_domain"/>
</dbReference>
<reference evidence="2" key="1">
    <citation type="submission" date="2020-10" db="EMBL/GenBank/DDBJ databases">
        <authorList>
            <person name="Gilroy R."/>
        </authorList>
    </citation>
    <scope>NUCLEOTIDE SEQUENCE</scope>
    <source>
        <strain evidence="2">ChiSjej3B21-11622</strain>
    </source>
</reference>
<accession>A0A9D1D2B0</accession>
<protein>
    <submittedName>
        <fullName evidence="2">AmmeMemoRadiSam system protein A</fullName>
    </submittedName>
</protein>
<dbReference type="PANTHER" id="PTHR13016:SF0">
    <property type="entry name" value="AMME SYNDROME CANDIDATE GENE 1 PROTEIN"/>
    <property type="match status" value="1"/>
</dbReference>
<dbReference type="InterPro" id="IPR027485">
    <property type="entry name" value="AMMECR1_N"/>
</dbReference>
<dbReference type="NCBIfam" id="TIGR00296">
    <property type="entry name" value="TIGR00296 family protein"/>
    <property type="match status" value="1"/>
</dbReference>
<dbReference type="Proteomes" id="UP000886886">
    <property type="component" value="Unassembled WGS sequence"/>
</dbReference>
<dbReference type="GO" id="GO:0008198">
    <property type="term" value="F:ferrous iron binding"/>
    <property type="evidence" value="ECO:0007669"/>
    <property type="project" value="InterPro"/>
</dbReference>
<dbReference type="Pfam" id="PF02900">
    <property type="entry name" value="LigB"/>
    <property type="match status" value="1"/>
</dbReference>
<dbReference type="InterPro" id="IPR023473">
    <property type="entry name" value="AMMECR1"/>
</dbReference>
<feature type="domain" description="AMMECR1" evidence="1">
    <location>
        <begin position="291"/>
        <end position="462"/>
    </location>
</feature>
<dbReference type="EMBL" id="DVFT01000131">
    <property type="protein sequence ID" value="HIQ96634.1"/>
    <property type="molecule type" value="Genomic_DNA"/>
</dbReference>
<reference evidence="2" key="2">
    <citation type="journal article" date="2021" name="PeerJ">
        <title>Extensive microbial diversity within the chicken gut microbiome revealed by metagenomics and culture.</title>
        <authorList>
            <person name="Gilroy R."/>
            <person name="Ravi A."/>
            <person name="Getino M."/>
            <person name="Pursley I."/>
            <person name="Horton D.L."/>
            <person name="Alikhan N.F."/>
            <person name="Baker D."/>
            <person name="Gharbi K."/>
            <person name="Hall N."/>
            <person name="Watson M."/>
            <person name="Adriaenssens E.M."/>
            <person name="Foster-Nyarko E."/>
            <person name="Jarju S."/>
            <person name="Secka A."/>
            <person name="Antonio M."/>
            <person name="Oren A."/>
            <person name="Chaudhuri R.R."/>
            <person name="La Ragione R."/>
            <person name="Hildebrand F."/>
            <person name="Pallen M.J."/>
        </authorList>
    </citation>
    <scope>NUCLEOTIDE SEQUENCE</scope>
    <source>
        <strain evidence="2">ChiSjej3B21-11622</strain>
    </source>
</reference>
<gene>
    <name evidence="2" type="primary">amrA</name>
    <name evidence="2" type="ORF">IAB26_08730</name>
</gene>
<evidence type="ECO:0000313" key="3">
    <source>
        <dbReference type="Proteomes" id="UP000886886"/>
    </source>
</evidence>
<dbReference type="PROSITE" id="PS51112">
    <property type="entry name" value="AMMECR1"/>
    <property type="match status" value="1"/>
</dbReference>
<evidence type="ECO:0000259" key="1">
    <source>
        <dbReference type="PROSITE" id="PS51112"/>
    </source>
</evidence>
<sequence>MSVKGAVMVPHPPVIIPDIGHGREKEIQETIHAYQEAMRKVASWKPDTVVVLSPHSVMYADYFHISPGKEAEGDFGRFGAPQVTFHVQYDREFVRLLSREAKKEKIPAGTLGERERKLDHGTMIPLWFLEQYDRDYQIVRIGLSGLPFSLHYKLGQCIQRTAELLGRTVAVVGSGDLSHKLRADGPYGFQKEGPQYDQRIMDVMGRAAFGELFDFTETFCEKAAECGHRSFVILAGTLDGLGVKAERLSHEGTFGVGYGVCVYEVEQPDDKRDFLRQYEEKAAEEREVRKQKEDAYVRLARRTIEAYVRTGEILSVPQDLPEEMYAKRAGVFVSLKKEGQLRGCIGTICPVRDSIAEEIIENAISASSRDPRFLAVEPEELDQLVYSVDVLGETEQISSKEELDVKHYGVIVSKGTRRGLLLPNLDGVDTVEQQISIAKQKAGIPDDAEGLCLERFEVVRHF</sequence>
<proteinExistence type="predicted"/>
<dbReference type="NCBIfam" id="TIGR04335">
    <property type="entry name" value="AmmeMemoSam_A"/>
    <property type="match status" value="1"/>
</dbReference>
<dbReference type="PANTHER" id="PTHR13016">
    <property type="entry name" value="AMMECR1 HOMOLOG"/>
    <property type="match status" value="1"/>
</dbReference>
<dbReference type="Gene3D" id="3.30.700.20">
    <property type="entry name" value="Hypothetical protein ph0010, domain 1"/>
    <property type="match status" value="1"/>
</dbReference>
<dbReference type="SUPFAM" id="SSF53213">
    <property type="entry name" value="LigB-like"/>
    <property type="match status" value="1"/>
</dbReference>
<comment type="caution">
    <text evidence="2">The sequence shown here is derived from an EMBL/GenBank/DDBJ whole genome shotgun (WGS) entry which is preliminary data.</text>
</comment>
<dbReference type="SUPFAM" id="SSF143447">
    <property type="entry name" value="AMMECR1-like"/>
    <property type="match status" value="1"/>
</dbReference>
<dbReference type="InterPro" id="IPR036071">
    <property type="entry name" value="AMMECR1_dom_sf"/>
</dbReference>
<dbReference type="InterPro" id="IPR004183">
    <property type="entry name" value="Xdiol_dOase_suB"/>
</dbReference>
<name>A0A9D1D2B0_9FIRM</name>
<dbReference type="InterPro" id="IPR027623">
    <property type="entry name" value="AmmeMemoSam_A"/>
</dbReference>
<dbReference type="CDD" id="cd07951">
    <property type="entry name" value="ED_3B_N_AMMECR1"/>
    <property type="match status" value="1"/>
</dbReference>